<comment type="function">
    <text evidence="6">Toxic component of a toxin-antitoxin (TA) system. An RNase.</text>
</comment>
<name>A0ABY5PN16_9ACTN</name>
<evidence type="ECO:0000256" key="2">
    <source>
        <dbReference type="ARBA" id="ARBA00022722"/>
    </source>
</evidence>
<dbReference type="Gene3D" id="3.40.50.1010">
    <property type="entry name" value="5'-nuclease"/>
    <property type="match status" value="1"/>
</dbReference>
<dbReference type="Proteomes" id="UP001058860">
    <property type="component" value="Chromosome"/>
</dbReference>
<feature type="binding site" evidence="6">
    <location>
        <position position="5"/>
    </location>
    <ligand>
        <name>Mg(2+)</name>
        <dbReference type="ChEBI" id="CHEBI:18420"/>
    </ligand>
</feature>
<reference evidence="9" key="1">
    <citation type="submission" date="2021-11" db="EMBL/GenBank/DDBJ databases">
        <title>Cultivation dependent microbiological survey of springs from the worlds oldest radium mine currently devoted to the extraction of radon-saturated water.</title>
        <authorList>
            <person name="Kapinusova G."/>
            <person name="Smrhova T."/>
            <person name="Strejcek M."/>
            <person name="Suman J."/>
            <person name="Jani K."/>
            <person name="Pajer P."/>
            <person name="Uhlik O."/>
        </authorList>
    </citation>
    <scope>NUCLEOTIDE SEQUENCE [LARGE SCALE GENOMIC DNA]</scope>
    <source>
        <strain evidence="9">J379</strain>
    </source>
</reference>
<keyword evidence="4 6" id="KW-0378">Hydrolase</keyword>
<dbReference type="InterPro" id="IPR022907">
    <property type="entry name" value="VapC_family"/>
</dbReference>
<dbReference type="EMBL" id="CP088295">
    <property type="protein sequence ID" value="UUY06104.1"/>
    <property type="molecule type" value="Genomic_DNA"/>
</dbReference>
<sequence>MTVVDASALIDLLVPPSATVRDALIAELPEPAMPWLAPDIVAFEVFAVLRRHAQRGVLSAPLAVAALDRFRRLPIETVATHDLLDDAWGLRERFGAGDALYAAVARRVAEPLLTTDRRFARAAQAAGLAVVIPAA</sequence>
<feature type="binding site" evidence="6">
    <location>
        <position position="98"/>
    </location>
    <ligand>
        <name>Mg(2+)</name>
        <dbReference type="ChEBI" id="CHEBI:18420"/>
    </ligand>
</feature>
<gene>
    <name evidence="6" type="primary">vapC</name>
    <name evidence="8" type="ORF">LRS13_11495</name>
</gene>
<accession>A0ABY5PN16</accession>
<keyword evidence="1 6" id="KW-1277">Toxin-antitoxin system</keyword>
<evidence type="ECO:0000313" key="8">
    <source>
        <dbReference type="EMBL" id="UUY06104.1"/>
    </source>
</evidence>
<keyword evidence="9" id="KW-1185">Reference proteome</keyword>
<dbReference type="RefSeq" id="WP_353866533.1">
    <property type="nucleotide sequence ID" value="NZ_CP088295.1"/>
</dbReference>
<dbReference type="PANTHER" id="PTHR35901:SF1">
    <property type="entry name" value="EXONUCLEASE VAPC9"/>
    <property type="match status" value="1"/>
</dbReference>
<dbReference type="Pfam" id="PF01850">
    <property type="entry name" value="PIN"/>
    <property type="match status" value="1"/>
</dbReference>
<evidence type="ECO:0000256" key="4">
    <source>
        <dbReference type="ARBA" id="ARBA00022801"/>
    </source>
</evidence>
<keyword evidence="5 6" id="KW-0460">Magnesium</keyword>
<dbReference type="SUPFAM" id="SSF88723">
    <property type="entry name" value="PIN domain-like"/>
    <property type="match status" value="1"/>
</dbReference>
<dbReference type="PANTHER" id="PTHR35901">
    <property type="entry name" value="RIBONUCLEASE VAPC3"/>
    <property type="match status" value="1"/>
</dbReference>
<dbReference type="HAMAP" id="MF_00265">
    <property type="entry name" value="VapC_Nob1"/>
    <property type="match status" value="1"/>
</dbReference>
<comment type="similarity">
    <text evidence="6">Belongs to the PINc/VapC protein family.</text>
</comment>
<evidence type="ECO:0000256" key="5">
    <source>
        <dbReference type="ARBA" id="ARBA00022842"/>
    </source>
</evidence>
<dbReference type="InterPro" id="IPR002716">
    <property type="entry name" value="PIN_dom"/>
</dbReference>
<evidence type="ECO:0000256" key="3">
    <source>
        <dbReference type="ARBA" id="ARBA00022723"/>
    </source>
</evidence>
<keyword evidence="6" id="KW-0800">Toxin</keyword>
<evidence type="ECO:0000259" key="7">
    <source>
        <dbReference type="Pfam" id="PF01850"/>
    </source>
</evidence>
<dbReference type="CDD" id="cd09873">
    <property type="entry name" value="PIN_Pae0151-like"/>
    <property type="match status" value="1"/>
</dbReference>
<dbReference type="InterPro" id="IPR044153">
    <property type="entry name" value="PIN_Pae0151-like"/>
</dbReference>
<comment type="cofactor">
    <cofactor evidence="6">
        <name>Mg(2+)</name>
        <dbReference type="ChEBI" id="CHEBI:18420"/>
    </cofactor>
</comment>
<dbReference type="InterPro" id="IPR051619">
    <property type="entry name" value="TypeII_TA_RNase_PINc/VapC"/>
</dbReference>
<proteinExistence type="inferred from homology"/>
<feature type="domain" description="PIN" evidence="7">
    <location>
        <begin position="3"/>
        <end position="123"/>
    </location>
</feature>
<evidence type="ECO:0000256" key="1">
    <source>
        <dbReference type="ARBA" id="ARBA00022649"/>
    </source>
</evidence>
<protein>
    <recommendedName>
        <fullName evidence="6">Ribonuclease VapC</fullName>
        <shortName evidence="6">RNase VapC</shortName>
        <ecNumber evidence="6">3.1.-.-</ecNumber>
    </recommendedName>
    <alternativeName>
        <fullName evidence="6">Toxin VapC</fullName>
    </alternativeName>
</protein>
<organism evidence="8 9">
    <name type="scientific">Svornostia abyssi</name>
    <dbReference type="NCBI Taxonomy" id="2898438"/>
    <lineage>
        <taxon>Bacteria</taxon>
        <taxon>Bacillati</taxon>
        <taxon>Actinomycetota</taxon>
        <taxon>Thermoleophilia</taxon>
        <taxon>Solirubrobacterales</taxon>
        <taxon>Baekduiaceae</taxon>
        <taxon>Svornostia</taxon>
    </lineage>
</organism>
<evidence type="ECO:0000256" key="6">
    <source>
        <dbReference type="HAMAP-Rule" id="MF_00265"/>
    </source>
</evidence>
<evidence type="ECO:0000313" key="9">
    <source>
        <dbReference type="Proteomes" id="UP001058860"/>
    </source>
</evidence>
<dbReference type="InterPro" id="IPR029060">
    <property type="entry name" value="PIN-like_dom_sf"/>
</dbReference>
<dbReference type="EC" id="3.1.-.-" evidence="6"/>
<keyword evidence="2 6" id="KW-0540">Nuclease</keyword>
<keyword evidence="3 6" id="KW-0479">Metal-binding</keyword>